<gene>
    <name evidence="1" type="ORF">AAF712_006546</name>
</gene>
<protein>
    <submittedName>
        <fullName evidence="1">Uncharacterized protein</fullName>
    </submittedName>
</protein>
<evidence type="ECO:0000313" key="1">
    <source>
        <dbReference type="EMBL" id="KAL0066503.1"/>
    </source>
</evidence>
<organism evidence="1 2">
    <name type="scientific">Marasmius tenuissimus</name>
    <dbReference type="NCBI Taxonomy" id="585030"/>
    <lineage>
        <taxon>Eukaryota</taxon>
        <taxon>Fungi</taxon>
        <taxon>Dikarya</taxon>
        <taxon>Basidiomycota</taxon>
        <taxon>Agaricomycotina</taxon>
        <taxon>Agaricomycetes</taxon>
        <taxon>Agaricomycetidae</taxon>
        <taxon>Agaricales</taxon>
        <taxon>Marasmiineae</taxon>
        <taxon>Marasmiaceae</taxon>
        <taxon>Marasmius</taxon>
    </lineage>
</organism>
<dbReference type="EMBL" id="JBBXMP010000035">
    <property type="protein sequence ID" value="KAL0066503.1"/>
    <property type="molecule type" value="Genomic_DNA"/>
</dbReference>
<dbReference type="Proteomes" id="UP001437256">
    <property type="component" value="Unassembled WGS sequence"/>
</dbReference>
<keyword evidence="2" id="KW-1185">Reference proteome</keyword>
<reference evidence="1 2" key="1">
    <citation type="submission" date="2024-05" db="EMBL/GenBank/DDBJ databases">
        <title>A draft genome resource for the thread blight pathogen Marasmius tenuissimus strain MS-2.</title>
        <authorList>
            <person name="Yulfo-Soto G.E."/>
            <person name="Baruah I.K."/>
            <person name="Amoako-Attah I."/>
            <person name="Bukari Y."/>
            <person name="Meinhardt L.W."/>
            <person name="Bailey B.A."/>
            <person name="Cohen S.P."/>
        </authorList>
    </citation>
    <scope>NUCLEOTIDE SEQUENCE [LARGE SCALE GENOMIC DNA]</scope>
    <source>
        <strain evidence="1 2">MS-2</strain>
    </source>
</reference>
<name>A0ABR2ZYP7_9AGAR</name>
<comment type="caution">
    <text evidence="1">The sequence shown here is derived from an EMBL/GenBank/DDBJ whole genome shotgun (WGS) entry which is preliminary data.</text>
</comment>
<evidence type="ECO:0000313" key="2">
    <source>
        <dbReference type="Proteomes" id="UP001437256"/>
    </source>
</evidence>
<sequence length="116" mass="12890">MKTTALAKMAPAEFLPRMVPHLYETRKMTHSARRRCFLYTGSPLARASIHSQTAQEFSFTVVGTSGTLTGYSVKGRVIPHERLLIAAKANKVFENIVARLSKGHSIVLLDVTRFAM</sequence>
<accession>A0ABR2ZYP7</accession>
<proteinExistence type="predicted"/>